<organism evidence="1 2">
    <name type="scientific">Microvirga aerophila</name>
    <dbReference type="NCBI Taxonomy" id="670291"/>
    <lineage>
        <taxon>Bacteria</taxon>
        <taxon>Pseudomonadati</taxon>
        <taxon>Pseudomonadota</taxon>
        <taxon>Alphaproteobacteria</taxon>
        <taxon>Hyphomicrobiales</taxon>
        <taxon>Methylobacteriaceae</taxon>
        <taxon>Microvirga</taxon>
    </lineage>
</organism>
<protein>
    <submittedName>
        <fullName evidence="1">Uncharacterized protein</fullName>
    </submittedName>
</protein>
<sequence>MALLAVAGTPAKAIPLWSSISQIDVPFALLEILQEQDLAYARAAARGPRGGAVARGPRGTVARGPQGGVAARGAYGGAAARGPAGNVAVRPGYRPPVPAGGWYRPPSYWWRPGAAVAAGAALGFVTAAAATAYATSPAPAAGQCWYYTNPQRTQGFWDICPR</sequence>
<name>A0A512BP98_9HYPH</name>
<evidence type="ECO:0000313" key="1">
    <source>
        <dbReference type="EMBL" id="GEO13755.1"/>
    </source>
</evidence>
<accession>A0A512BP98</accession>
<dbReference type="EMBL" id="BJYU01000016">
    <property type="protein sequence ID" value="GEO13755.1"/>
    <property type="molecule type" value="Genomic_DNA"/>
</dbReference>
<reference evidence="1 2" key="1">
    <citation type="submission" date="2019-07" db="EMBL/GenBank/DDBJ databases">
        <title>Whole genome shotgun sequence of Microvirga aerophila NBRC 106136.</title>
        <authorList>
            <person name="Hosoyama A."/>
            <person name="Uohara A."/>
            <person name="Ohji S."/>
            <person name="Ichikawa N."/>
        </authorList>
    </citation>
    <scope>NUCLEOTIDE SEQUENCE [LARGE SCALE GENOMIC DNA]</scope>
    <source>
        <strain evidence="1 2">NBRC 106136</strain>
    </source>
</reference>
<gene>
    <name evidence="1" type="ORF">MAE02_14510</name>
</gene>
<proteinExistence type="predicted"/>
<keyword evidence="2" id="KW-1185">Reference proteome</keyword>
<evidence type="ECO:0000313" key="2">
    <source>
        <dbReference type="Proteomes" id="UP000321085"/>
    </source>
</evidence>
<dbReference type="OrthoDB" id="8266306at2"/>
<comment type="caution">
    <text evidence="1">The sequence shown here is derived from an EMBL/GenBank/DDBJ whole genome shotgun (WGS) entry which is preliminary data.</text>
</comment>
<dbReference type="Proteomes" id="UP000321085">
    <property type="component" value="Unassembled WGS sequence"/>
</dbReference>
<dbReference type="AlphaFoldDB" id="A0A512BP98"/>